<reference evidence="1" key="1">
    <citation type="submission" date="2022-08" db="EMBL/GenBank/DDBJ databases">
        <title>Genome Sequence of Fusarium decemcellulare.</title>
        <authorList>
            <person name="Buettner E."/>
        </authorList>
    </citation>
    <scope>NUCLEOTIDE SEQUENCE</scope>
    <source>
        <strain evidence="1">Babe19</strain>
    </source>
</reference>
<dbReference type="EMBL" id="JANRMS010001584">
    <property type="protein sequence ID" value="KAJ3527284.1"/>
    <property type="molecule type" value="Genomic_DNA"/>
</dbReference>
<evidence type="ECO:0000313" key="1">
    <source>
        <dbReference type="EMBL" id="KAJ3527284.1"/>
    </source>
</evidence>
<accession>A0ACC1RWN2</accession>
<gene>
    <name evidence="1" type="ORF">NM208_g10777</name>
</gene>
<dbReference type="Proteomes" id="UP001148629">
    <property type="component" value="Unassembled WGS sequence"/>
</dbReference>
<evidence type="ECO:0000313" key="2">
    <source>
        <dbReference type="Proteomes" id="UP001148629"/>
    </source>
</evidence>
<sequence length="1031" mass="117610">MSADPGNPKPIQGLDAVDLHTIAMEVTASTCPRRSIQERLASYGADEMSPISKEVFQAILGVLLTIHDQQDHDARLVRIKQQVSNLKGDTELQGFIFQYHQSEHAITPVQSEQASDLNSICVKHGISPYPNLSLYAGENIQNLKPHQLVAAAAIVDRALSPYKHVFLSSDAGTGKTKTYLASLILCQRTLEKQKNEGLDVQFRPSLILTTPESIYQVFREIKWQFPDLNLFVYFRDEDNLPDKNAKVVNSRSLVSLMQGLKGQAHQPDTGRVVILSTYSTWSSRLTHKTRLQFSLEESEVDCPLCFQFVIADEAHTARRLNSPYNNMLRLIEWRNLLWVSATPVMSSFRDLLSPLSLMWKAYGLHWEPKIPSIGRTQGIFTNNYVTKYSDVKPLKKIFEKHQCRLWMINPSLFKAAGETLQWGPHTGQLVVRPVYEAIQVRTTMFSKLTLPDGSISYPAEGLLLPTIVVEDLNFDALDRDNLADIVEMKGRAYAQRAFSKSRDNFASLNTQRASGSHVVEGARRSSKATLNVEEHRKGVLTAFDYRNSMILEPKDPYYYGEKRAVAKELASLRGQDVGLSNSQMERQKKGTDLAETPGVDIEHIKQFIREDTNCGLNYYYSTARIEEHMPAPEGRASWLRWLPGQSPILTRGLQLAWKYCRKQRERFLVYVDDPWIHCIVVAFFTIAGFNVGTIRSCDKASDRNKIIADWNDPASDLNIFVANVDIMKDVDMDHCCSKGAFFGWHLNARGMCQAIGRLIRINQKKEVMFHILKVKNSYHDHIERICITKWANQLSAKIPLPGWMTDEIREICVFEMIKTYWHQSFNRYAWVVEYDVQGHALEYHSDDVIRLGHIFSVVAKLLLRCQPEDQEFWVKHMPVLVEGCRCAMKQFPTVDDIEKYLRYPEDSLRDTFMPIFKSAMQVVTIQVSMDDEVAQRRDQQRQGVQARANESSAELLDNSDEEPDDEDGGADQLDKDAEDEERKLQEEIDELLRPMTRATTAGKKAKSNWKRKANKDGGGKTDSEKKQKVAN</sequence>
<name>A0ACC1RWN2_9HYPO</name>
<organism evidence="1 2">
    <name type="scientific">Fusarium decemcellulare</name>
    <dbReference type="NCBI Taxonomy" id="57161"/>
    <lineage>
        <taxon>Eukaryota</taxon>
        <taxon>Fungi</taxon>
        <taxon>Dikarya</taxon>
        <taxon>Ascomycota</taxon>
        <taxon>Pezizomycotina</taxon>
        <taxon>Sordariomycetes</taxon>
        <taxon>Hypocreomycetidae</taxon>
        <taxon>Hypocreales</taxon>
        <taxon>Nectriaceae</taxon>
        <taxon>Fusarium</taxon>
        <taxon>Fusarium decemcellulare species complex</taxon>
    </lineage>
</organism>
<comment type="caution">
    <text evidence="1">The sequence shown here is derived from an EMBL/GenBank/DDBJ whole genome shotgun (WGS) entry which is preliminary data.</text>
</comment>
<protein>
    <submittedName>
        <fullName evidence="1">Uncharacterized protein</fullName>
    </submittedName>
</protein>
<proteinExistence type="predicted"/>
<keyword evidence="2" id="KW-1185">Reference proteome</keyword>